<keyword evidence="5 8" id="KW-1133">Transmembrane helix</keyword>
<evidence type="ECO:0008006" key="11">
    <source>
        <dbReference type="Google" id="ProtNLM"/>
    </source>
</evidence>
<feature type="transmembrane region" description="Helical" evidence="8">
    <location>
        <begin position="282"/>
        <end position="301"/>
    </location>
</feature>
<gene>
    <name evidence="9" type="ORF">BOTCAL_0055g00370</name>
</gene>
<dbReference type="PANTHER" id="PTHR11660:SF57">
    <property type="entry name" value="SOLUTE CARRIER FAMILY 40 MEMBER"/>
    <property type="match status" value="1"/>
</dbReference>
<feature type="transmembrane region" description="Helical" evidence="8">
    <location>
        <begin position="235"/>
        <end position="256"/>
    </location>
</feature>
<evidence type="ECO:0000256" key="8">
    <source>
        <dbReference type="SAM" id="Phobius"/>
    </source>
</evidence>
<evidence type="ECO:0000256" key="5">
    <source>
        <dbReference type="ARBA" id="ARBA00022989"/>
    </source>
</evidence>
<feature type="compositionally biased region" description="Basic and acidic residues" evidence="7">
    <location>
        <begin position="8"/>
        <end position="37"/>
    </location>
</feature>
<feature type="transmembrane region" description="Helical" evidence="8">
    <location>
        <begin position="535"/>
        <end position="558"/>
    </location>
</feature>
<dbReference type="EMBL" id="PHWZ01000055">
    <property type="protein sequence ID" value="TEY77429.1"/>
    <property type="molecule type" value="Genomic_DNA"/>
</dbReference>
<dbReference type="AlphaFoldDB" id="A0A4Y8DAI1"/>
<keyword evidence="3" id="KW-0813">Transport</keyword>
<dbReference type="SUPFAM" id="SSF103473">
    <property type="entry name" value="MFS general substrate transporter"/>
    <property type="match status" value="1"/>
</dbReference>
<evidence type="ECO:0000313" key="9">
    <source>
        <dbReference type="EMBL" id="TEY77429.1"/>
    </source>
</evidence>
<feature type="transmembrane region" description="Helical" evidence="8">
    <location>
        <begin position="442"/>
        <end position="463"/>
    </location>
</feature>
<feature type="transmembrane region" description="Helical" evidence="8">
    <location>
        <begin position="578"/>
        <end position="601"/>
    </location>
</feature>
<evidence type="ECO:0000256" key="1">
    <source>
        <dbReference type="ARBA" id="ARBA00004141"/>
    </source>
</evidence>
<comment type="subcellular location">
    <subcellularLocation>
        <location evidence="1">Membrane</location>
        <topology evidence="1">Multi-pass membrane protein</topology>
    </subcellularLocation>
</comment>
<evidence type="ECO:0000256" key="6">
    <source>
        <dbReference type="ARBA" id="ARBA00023136"/>
    </source>
</evidence>
<dbReference type="OrthoDB" id="648861at2759"/>
<dbReference type="Proteomes" id="UP000297299">
    <property type="component" value="Unassembled WGS sequence"/>
</dbReference>
<feature type="transmembrane region" description="Helical" evidence="8">
    <location>
        <begin position="649"/>
        <end position="670"/>
    </location>
</feature>
<comment type="similarity">
    <text evidence="2">Belongs to the ferroportin (FP) (TC 2.A.100) family. SLC40A subfamily.</text>
</comment>
<dbReference type="InterPro" id="IPR009716">
    <property type="entry name" value="Ferroportin-1"/>
</dbReference>
<sequence>MAGKRSRRSDGGIVREMDGGIDGERRGGEGGKGKDMDMDMDMDMESLWTECEDGVSEREALILRLDDEAESLGRGDLDIARELCSTHAEEIDGNRTGGVQMTSRSQNVYLDSHLDPDSDSVSDDGDGDEENEEDALISNGAEQEMMQMEMNMETEMEMEINLNKAQAWALYLSHFLSTWNGRGYEFAAIIFTANAWPDTLVAASIRGIVRTLASICFSSSVGRWVDKSPDRLRTLLTTITVNRIAVICASILWFFVVESENNPQNGVPLLQSRKDDVKFRDAMKIVMFLPILGFGILEGLSANGNMLSMERDWVVAAAAPEGNQYDLTHLNSSMRRIDLSCKLLAPILISFLISRWGIKIGVIVVGGMSAASWGLEMWSARRVWSSNPRLQKRKETRNDEGISNVEVRSLREKIMRGLRLHREDFRNYFSSKVWIPSMSLSLLHLSALSYGATFITFLLNAGFSLDLITLARAAGSVVEISSTFVTPFGVRHLSKAHGHGPYDRLHRSNDPHEFLSQGEGEIDESGRITTGLERLGLWGLSWQFMNLIPVTLILWILSTSTPIPSTPLFSRIVSPLTLSSPLIPLLLFTSLSLSRLGLWIFDLTTQQLSQTLIAPTHRSSFAGCEYSLVALFELGNYVMAIIWSRQDQFGWVAVVSLMAVGVSLVVYAGWVRSVRGHLVHWERVGRCGGKCGGG</sequence>
<protein>
    <recommendedName>
        <fullName evidence="11">Solute carrier family 40 protein</fullName>
    </recommendedName>
</protein>
<comment type="caution">
    <text evidence="9">The sequence shown here is derived from an EMBL/GenBank/DDBJ whole genome shotgun (WGS) entry which is preliminary data.</text>
</comment>
<keyword evidence="6 8" id="KW-0472">Membrane</keyword>
<feature type="region of interest" description="Disordered" evidence="7">
    <location>
        <begin position="1"/>
        <end position="39"/>
    </location>
</feature>
<accession>A0A4Y8DAI1</accession>
<dbReference type="STRING" id="38488.A0A4Y8DAI1"/>
<evidence type="ECO:0000256" key="7">
    <source>
        <dbReference type="SAM" id="MobiDB-lite"/>
    </source>
</evidence>
<keyword evidence="4 8" id="KW-0812">Transmembrane</keyword>
<dbReference type="PANTHER" id="PTHR11660">
    <property type="entry name" value="SOLUTE CARRIER FAMILY 40 MEMBER"/>
    <property type="match status" value="1"/>
</dbReference>
<feature type="transmembrane region" description="Helical" evidence="8">
    <location>
        <begin position="343"/>
        <end position="368"/>
    </location>
</feature>
<proteinExistence type="inferred from homology"/>
<reference evidence="9 10" key="1">
    <citation type="submission" date="2017-11" db="EMBL/GenBank/DDBJ databases">
        <title>Comparative genomics of Botrytis spp.</title>
        <authorList>
            <person name="Valero-Jimenez C.A."/>
            <person name="Tapia P."/>
            <person name="Veloso J."/>
            <person name="Silva-Moreno E."/>
            <person name="Staats M."/>
            <person name="Valdes J.H."/>
            <person name="Van Kan J.A.L."/>
        </authorList>
    </citation>
    <scope>NUCLEOTIDE SEQUENCE [LARGE SCALE GENOMIC DNA]</scope>
    <source>
        <strain evidence="9 10">MUCL2830</strain>
    </source>
</reference>
<evidence type="ECO:0000256" key="4">
    <source>
        <dbReference type="ARBA" id="ARBA00022692"/>
    </source>
</evidence>
<evidence type="ECO:0000256" key="3">
    <source>
        <dbReference type="ARBA" id="ARBA00022448"/>
    </source>
</evidence>
<dbReference type="InterPro" id="IPR036259">
    <property type="entry name" value="MFS_trans_sf"/>
</dbReference>
<organism evidence="9 10">
    <name type="scientific">Botryotinia calthae</name>
    <dbReference type="NCBI Taxonomy" id="38488"/>
    <lineage>
        <taxon>Eukaryota</taxon>
        <taxon>Fungi</taxon>
        <taxon>Dikarya</taxon>
        <taxon>Ascomycota</taxon>
        <taxon>Pezizomycotina</taxon>
        <taxon>Leotiomycetes</taxon>
        <taxon>Helotiales</taxon>
        <taxon>Sclerotiniaceae</taxon>
        <taxon>Botryotinia</taxon>
    </lineage>
</organism>
<evidence type="ECO:0000313" key="10">
    <source>
        <dbReference type="Proteomes" id="UP000297299"/>
    </source>
</evidence>
<evidence type="ECO:0000256" key="2">
    <source>
        <dbReference type="ARBA" id="ARBA00006279"/>
    </source>
</evidence>
<keyword evidence="10" id="KW-1185">Reference proteome</keyword>
<dbReference type="GO" id="GO:0016020">
    <property type="term" value="C:membrane"/>
    <property type="evidence" value="ECO:0007669"/>
    <property type="project" value="UniProtKB-SubCell"/>
</dbReference>
<name>A0A4Y8DAI1_9HELO</name>
<dbReference type="GO" id="GO:0005381">
    <property type="term" value="F:iron ion transmembrane transporter activity"/>
    <property type="evidence" value="ECO:0007669"/>
    <property type="project" value="InterPro"/>
</dbReference>
<dbReference type="Pfam" id="PF06963">
    <property type="entry name" value="FPN1"/>
    <property type="match status" value="2"/>
</dbReference>
<feature type="compositionally biased region" description="Acidic residues" evidence="7">
    <location>
        <begin position="117"/>
        <end position="135"/>
    </location>
</feature>
<feature type="region of interest" description="Disordered" evidence="7">
    <location>
        <begin position="110"/>
        <end position="135"/>
    </location>
</feature>